<evidence type="ECO:0000313" key="3">
    <source>
        <dbReference type="EMBL" id="NAS22227.1"/>
    </source>
</evidence>
<evidence type="ECO:0000256" key="1">
    <source>
        <dbReference type="SAM" id="SignalP"/>
    </source>
</evidence>
<gene>
    <name evidence="3" type="ORF">GT755_11090</name>
</gene>
<feature type="domain" description="LTD" evidence="2">
    <location>
        <begin position="13"/>
        <end position="147"/>
    </location>
</feature>
<organism evidence="3 4">
    <name type="scientific">Herbidospora solisilvae</name>
    <dbReference type="NCBI Taxonomy" id="2696284"/>
    <lineage>
        <taxon>Bacteria</taxon>
        <taxon>Bacillati</taxon>
        <taxon>Actinomycetota</taxon>
        <taxon>Actinomycetes</taxon>
        <taxon>Streptosporangiales</taxon>
        <taxon>Streptosporangiaceae</taxon>
        <taxon>Herbidospora</taxon>
    </lineage>
</organism>
<keyword evidence="4" id="KW-1185">Reference proteome</keyword>
<dbReference type="AlphaFoldDB" id="A0A7C9J1X1"/>
<feature type="signal peptide" evidence="1">
    <location>
        <begin position="1"/>
        <end position="21"/>
    </location>
</feature>
<comment type="caution">
    <text evidence="3">The sequence shown here is derived from an EMBL/GenBank/DDBJ whole genome shotgun (WGS) entry which is preliminary data.</text>
</comment>
<dbReference type="InterPro" id="IPR036415">
    <property type="entry name" value="Lamin_tail_dom_sf"/>
</dbReference>
<dbReference type="PROSITE" id="PS51841">
    <property type="entry name" value="LTD"/>
    <property type="match status" value="1"/>
</dbReference>
<evidence type="ECO:0000313" key="4">
    <source>
        <dbReference type="Proteomes" id="UP000479526"/>
    </source>
</evidence>
<dbReference type="InterPro" id="IPR001322">
    <property type="entry name" value="Lamin_tail_dom"/>
</dbReference>
<dbReference type="Pfam" id="PF00932">
    <property type="entry name" value="LTD"/>
    <property type="match status" value="1"/>
</dbReference>
<dbReference type="SUPFAM" id="SSF74853">
    <property type="entry name" value="Lamin A/C globular tail domain"/>
    <property type="match status" value="1"/>
</dbReference>
<dbReference type="Proteomes" id="UP000479526">
    <property type="component" value="Unassembled WGS sequence"/>
</dbReference>
<dbReference type="EMBL" id="WXEW01000003">
    <property type="protein sequence ID" value="NAS22227.1"/>
    <property type="molecule type" value="Genomic_DNA"/>
</dbReference>
<sequence>MKRVLAVALLGTAVFAQPAQAKAPAVQITKIFYDSPGSPDNGANGSVNGEWIQLRNFSKKAVSLKGWTVRDETRRADHVYTFGVFTLKPGKTVTLRSGKGKDTATTRYWQRSGQGTFTYIWNQTSDTGYLHNASGKLVDSCSYDSSRDDYVIC</sequence>
<evidence type="ECO:0000259" key="2">
    <source>
        <dbReference type="PROSITE" id="PS51841"/>
    </source>
</evidence>
<keyword evidence="1" id="KW-0732">Signal</keyword>
<dbReference type="Gene3D" id="2.60.40.1260">
    <property type="entry name" value="Lamin Tail domain"/>
    <property type="match status" value="1"/>
</dbReference>
<dbReference type="RefSeq" id="WP_161479626.1">
    <property type="nucleotide sequence ID" value="NZ_WXEW01000003.1"/>
</dbReference>
<accession>A0A7C9J1X1</accession>
<name>A0A7C9J1X1_9ACTN</name>
<reference evidence="3 4" key="1">
    <citation type="submission" date="2020-01" db="EMBL/GenBank/DDBJ databases">
        <title>Herbidospora sp. NEAU-GS84 nov., a novel actinomycete isolated from soil.</title>
        <authorList>
            <person name="Han L."/>
        </authorList>
    </citation>
    <scope>NUCLEOTIDE SEQUENCE [LARGE SCALE GENOMIC DNA]</scope>
    <source>
        <strain evidence="3 4">NEAU-GS84</strain>
    </source>
</reference>
<protein>
    <submittedName>
        <fullName evidence="3">Lamin tail domain-containing protein</fullName>
    </submittedName>
</protein>
<feature type="chain" id="PRO_5028873446" evidence="1">
    <location>
        <begin position="22"/>
        <end position="153"/>
    </location>
</feature>
<proteinExistence type="predicted"/>